<dbReference type="GO" id="GO:0004674">
    <property type="term" value="F:protein serine/threonine kinase activity"/>
    <property type="evidence" value="ECO:0007669"/>
    <property type="project" value="UniProtKB-EC"/>
</dbReference>
<comment type="catalytic activity">
    <reaction evidence="7">
        <text>L-seryl-[protein] + ATP = O-phospho-L-seryl-[protein] + ADP + H(+)</text>
        <dbReference type="Rhea" id="RHEA:17989"/>
        <dbReference type="Rhea" id="RHEA-COMP:9863"/>
        <dbReference type="Rhea" id="RHEA-COMP:11604"/>
        <dbReference type="ChEBI" id="CHEBI:15378"/>
        <dbReference type="ChEBI" id="CHEBI:29999"/>
        <dbReference type="ChEBI" id="CHEBI:30616"/>
        <dbReference type="ChEBI" id="CHEBI:83421"/>
        <dbReference type="ChEBI" id="CHEBI:456216"/>
        <dbReference type="EC" id="2.7.11.1"/>
    </reaction>
</comment>
<proteinExistence type="predicted"/>
<evidence type="ECO:0000256" key="3">
    <source>
        <dbReference type="ARBA" id="ARBA00022741"/>
    </source>
</evidence>
<dbReference type="EMBL" id="GL876971">
    <property type="protein sequence ID" value="KLU88488.1"/>
    <property type="molecule type" value="Genomic_DNA"/>
</dbReference>
<reference evidence="9" key="2">
    <citation type="submission" date="2011-03" db="EMBL/GenBank/DDBJ databases">
        <title>Annotation of Magnaporthe poae ATCC 64411.</title>
        <authorList>
            <person name="Ma L.-J."/>
            <person name="Dead R."/>
            <person name="Young S.K."/>
            <person name="Zeng Q."/>
            <person name="Gargeya S."/>
            <person name="Fitzgerald M."/>
            <person name="Haas B."/>
            <person name="Abouelleil A."/>
            <person name="Alvarado L."/>
            <person name="Arachchi H.M."/>
            <person name="Berlin A."/>
            <person name="Brown A."/>
            <person name="Chapman S.B."/>
            <person name="Chen Z."/>
            <person name="Dunbar C."/>
            <person name="Freedman E."/>
            <person name="Gearin G."/>
            <person name="Gellesch M."/>
            <person name="Goldberg J."/>
            <person name="Griggs A."/>
            <person name="Gujja S."/>
            <person name="Heiman D."/>
            <person name="Howarth C."/>
            <person name="Larson L."/>
            <person name="Lui A."/>
            <person name="MacDonald P.J.P."/>
            <person name="Mehta T."/>
            <person name="Montmayeur A."/>
            <person name="Murphy C."/>
            <person name="Neiman D."/>
            <person name="Pearson M."/>
            <person name="Priest M."/>
            <person name="Roberts A."/>
            <person name="Saif S."/>
            <person name="Shea T."/>
            <person name="Shenoy N."/>
            <person name="Sisk P."/>
            <person name="Stolte C."/>
            <person name="Sykes S."/>
            <person name="Yandava C."/>
            <person name="Wortman J."/>
            <person name="Nusbaum C."/>
            <person name="Birren B."/>
        </authorList>
    </citation>
    <scope>NUCLEOTIDE SEQUENCE</scope>
    <source>
        <strain evidence="9">ATCC 64411</strain>
    </source>
</reference>
<keyword evidence="4 9" id="KW-0418">Kinase</keyword>
<dbReference type="PANTHER" id="PTHR12209:SF0">
    <property type="entry name" value="EKC_KEOPS COMPLEX SUBUNIT TP53RK"/>
    <property type="match status" value="1"/>
</dbReference>
<gene>
    <name evidence="9" type="ORF">MAPG_07473</name>
</gene>
<comment type="catalytic activity">
    <reaction evidence="6">
        <text>L-threonyl-[protein] + ATP = O-phospho-L-threonyl-[protein] + ADP + H(+)</text>
        <dbReference type="Rhea" id="RHEA:46608"/>
        <dbReference type="Rhea" id="RHEA-COMP:11060"/>
        <dbReference type="Rhea" id="RHEA-COMP:11605"/>
        <dbReference type="ChEBI" id="CHEBI:15378"/>
        <dbReference type="ChEBI" id="CHEBI:30013"/>
        <dbReference type="ChEBI" id="CHEBI:30616"/>
        <dbReference type="ChEBI" id="CHEBI:61977"/>
        <dbReference type="ChEBI" id="CHEBI:456216"/>
        <dbReference type="EC" id="2.7.11.1"/>
    </reaction>
</comment>
<dbReference type="FunFam" id="3.30.200.20:FF:000603">
    <property type="entry name" value="EKC/KEOPS complex subunit bud32"/>
    <property type="match status" value="1"/>
</dbReference>
<dbReference type="AlphaFoldDB" id="A0A0H2TX29"/>
<dbReference type="VEuPathDB" id="FungiDB:MAPG_07473"/>
<keyword evidence="5" id="KW-0067">ATP-binding</keyword>
<dbReference type="GO" id="GO:0005829">
    <property type="term" value="C:cytosol"/>
    <property type="evidence" value="ECO:0007669"/>
    <property type="project" value="TreeGrafter"/>
</dbReference>
<evidence type="ECO:0000256" key="8">
    <source>
        <dbReference type="SAM" id="MobiDB-lite"/>
    </source>
</evidence>
<keyword evidence="3" id="KW-0547">Nucleotide-binding</keyword>
<dbReference type="Gene3D" id="3.30.200.20">
    <property type="entry name" value="Phosphorylase Kinase, domain 1"/>
    <property type="match status" value="1"/>
</dbReference>
<dbReference type="PANTHER" id="PTHR12209">
    <property type="entry name" value="NON-SPECIFIC SERINE/THREONINE PROTEIN KINASE"/>
    <property type="match status" value="1"/>
</dbReference>
<feature type="region of interest" description="Disordered" evidence="8">
    <location>
        <begin position="1"/>
        <end position="29"/>
    </location>
</feature>
<evidence type="ECO:0000256" key="4">
    <source>
        <dbReference type="ARBA" id="ARBA00022777"/>
    </source>
</evidence>
<evidence type="ECO:0000256" key="5">
    <source>
        <dbReference type="ARBA" id="ARBA00022840"/>
    </source>
</evidence>
<keyword evidence="2" id="KW-0808">Transferase</keyword>
<evidence type="ECO:0000256" key="2">
    <source>
        <dbReference type="ARBA" id="ARBA00022679"/>
    </source>
</evidence>
<sequence>MAGSQQGTEPAVTAGSADHPFPLPPILTHPSSAAPTLITQGAEGRLYKTAYLRPDLPCALKHRPSKPYRHPLLDARLTRQRILAEARILARCRRDATAQSGAPA</sequence>
<evidence type="ECO:0000256" key="7">
    <source>
        <dbReference type="ARBA" id="ARBA00048679"/>
    </source>
</evidence>
<accession>A0A0H2TX29</accession>
<dbReference type="GO" id="GO:0070525">
    <property type="term" value="P:tRNA threonylcarbamoyladenosine metabolic process"/>
    <property type="evidence" value="ECO:0007669"/>
    <property type="project" value="TreeGrafter"/>
</dbReference>
<name>A0A0H2TX29_MAGP6</name>
<reference evidence="9" key="1">
    <citation type="submission" date="2010-05" db="EMBL/GenBank/DDBJ databases">
        <title>The Genome Sequence of Magnaporthe poae strain ATCC 64411.</title>
        <authorList>
            <consortium name="The Broad Institute Genome Sequencing Platform"/>
            <consortium name="Broad Institute Genome Sequencing Center for Infectious Disease"/>
            <person name="Ma L.-J."/>
            <person name="Dead R."/>
            <person name="Young S."/>
            <person name="Zeng Q."/>
            <person name="Koehrsen M."/>
            <person name="Alvarado L."/>
            <person name="Berlin A."/>
            <person name="Chapman S.B."/>
            <person name="Chen Z."/>
            <person name="Freedman E."/>
            <person name="Gellesch M."/>
            <person name="Goldberg J."/>
            <person name="Griggs A."/>
            <person name="Gujja S."/>
            <person name="Heilman E.R."/>
            <person name="Heiman D."/>
            <person name="Hepburn T."/>
            <person name="Howarth C."/>
            <person name="Jen D."/>
            <person name="Larson L."/>
            <person name="Mehta T."/>
            <person name="Neiman D."/>
            <person name="Pearson M."/>
            <person name="Roberts A."/>
            <person name="Saif S."/>
            <person name="Shea T."/>
            <person name="Shenoy N."/>
            <person name="Sisk P."/>
            <person name="Stolte C."/>
            <person name="Sykes S."/>
            <person name="Walk T."/>
            <person name="White J."/>
            <person name="Yandava C."/>
            <person name="Haas B."/>
            <person name="Nusbaum C."/>
            <person name="Birren B."/>
        </authorList>
    </citation>
    <scope>NUCLEOTIDE SEQUENCE</scope>
    <source>
        <strain evidence="9">ATCC 64411</strain>
    </source>
</reference>
<dbReference type="GO" id="GO:0005524">
    <property type="term" value="F:ATP binding"/>
    <property type="evidence" value="ECO:0007669"/>
    <property type="project" value="UniProtKB-KW"/>
</dbReference>
<evidence type="ECO:0000256" key="6">
    <source>
        <dbReference type="ARBA" id="ARBA00047899"/>
    </source>
</evidence>
<evidence type="ECO:0000256" key="1">
    <source>
        <dbReference type="ARBA" id="ARBA00012513"/>
    </source>
</evidence>
<protein>
    <recommendedName>
        <fullName evidence="1">non-specific serine/threonine protein kinase</fullName>
        <ecNumber evidence="1">2.7.11.1</ecNumber>
    </recommendedName>
</protein>
<feature type="non-terminal residue" evidence="9">
    <location>
        <position position="104"/>
    </location>
</feature>
<evidence type="ECO:0000313" key="9">
    <source>
        <dbReference type="EMBL" id="KLU88488.1"/>
    </source>
</evidence>
<organism evidence="9">
    <name type="scientific">Magnaporthiopsis poae (strain ATCC 64411 / 73-15)</name>
    <name type="common">Kentucky bluegrass fungus</name>
    <name type="synonym">Magnaporthe poae</name>
    <dbReference type="NCBI Taxonomy" id="644358"/>
    <lineage>
        <taxon>Eukaryota</taxon>
        <taxon>Fungi</taxon>
        <taxon>Dikarya</taxon>
        <taxon>Ascomycota</taxon>
        <taxon>Pezizomycotina</taxon>
        <taxon>Sordariomycetes</taxon>
        <taxon>Sordariomycetidae</taxon>
        <taxon>Magnaporthales</taxon>
        <taxon>Magnaporthaceae</taxon>
        <taxon>Magnaporthiopsis</taxon>
    </lineage>
</organism>
<dbReference type="EC" id="2.7.11.1" evidence="1"/>
<dbReference type="GO" id="GO:0000408">
    <property type="term" value="C:EKC/KEOPS complex"/>
    <property type="evidence" value="ECO:0007669"/>
    <property type="project" value="TreeGrafter"/>
</dbReference>
<dbReference type="GO" id="GO:0005634">
    <property type="term" value="C:nucleus"/>
    <property type="evidence" value="ECO:0007669"/>
    <property type="project" value="TreeGrafter"/>
</dbReference>
<dbReference type="OrthoDB" id="3399at2759"/>